<proteinExistence type="predicted"/>
<reference evidence="1 2" key="1">
    <citation type="submission" date="2019-02" db="EMBL/GenBank/DDBJ databases">
        <title>The Batch Genome Submission of Acinetobacter spp. strains.</title>
        <authorList>
            <person name="Qin J."/>
            <person name="Hu Y."/>
            <person name="Ye H."/>
            <person name="Wei L."/>
            <person name="Feng Y."/>
            <person name="Zong Z."/>
        </authorList>
    </citation>
    <scope>NUCLEOTIDE SEQUENCE [LARGE SCALE GENOMIC DNA]</scope>
    <source>
        <strain evidence="1 2">WCHAW060049</strain>
    </source>
</reference>
<dbReference type="Proteomes" id="UP000293863">
    <property type="component" value="Unassembled WGS sequence"/>
</dbReference>
<organism evidence="1 2">
    <name type="scientific">Acinetobacter wuhouensis</name>
    <dbReference type="NCBI Taxonomy" id="1879050"/>
    <lineage>
        <taxon>Bacteria</taxon>
        <taxon>Pseudomonadati</taxon>
        <taxon>Pseudomonadota</taxon>
        <taxon>Gammaproteobacteria</taxon>
        <taxon>Moraxellales</taxon>
        <taxon>Moraxellaceae</taxon>
        <taxon>Acinetobacter</taxon>
    </lineage>
</organism>
<gene>
    <name evidence="1" type="ORF">EXU28_11380</name>
</gene>
<dbReference type="PROSITE" id="PS51257">
    <property type="entry name" value="PROKAR_LIPOPROTEIN"/>
    <property type="match status" value="1"/>
</dbReference>
<dbReference type="EMBL" id="SGSQ01000016">
    <property type="protein sequence ID" value="RZG45811.1"/>
    <property type="molecule type" value="Genomic_DNA"/>
</dbReference>
<dbReference type="RefSeq" id="WP_130168595.1">
    <property type="nucleotide sequence ID" value="NZ_SGSQ01000016.1"/>
</dbReference>
<comment type="caution">
    <text evidence="1">The sequence shown here is derived from an EMBL/GenBank/DDBJ whole genome shotgun (WGS) entry which is preliminary data.</text>
</comment>
<dbReference type="AlphaFoldDB" id="A0A4Q7AJF8"/>
<name>A0A4Q7AJF8_9GAMM</name>
<protein>
    <recommendedName>
        <fullName evidence="3">Lipoprotein</fullName>
    </recommendedName>
</protein>
<accession>A0A4Q7AJF8</accession>
<sequence>MRNVISFGIILLISGCNYFEEHDDLKVNKITYKSDNDFEIIFSSSKDYTDRKAMGGASYIFCKPKKILNHPRSLDPESAQNSISIYIMSDDPVIKQGTLYIYKNQFMVSGKTDFRKNGSKYLCQRFTGSMMRSLIKSEIFEIDISK</sequence>
<evidence type="ECO:0000313" key="1">
    <source>
        <dbReference type="EMBL" id="RZG45811.1"/>
    </source>
</evidence>
<keyword evidence="2" id="KW-1185">Reference proteome</keyword>
<evidence type="ECO:0000313" key="2">
    <source>
        <dbReference type="Proteomes" id="UP000293863"/>
    </source>
</evidence>
<evidence type="ECO:0008006" key="3">
    <source>
        <dbReference type="Google" id="ProtNLM"/>
    </source>
</evidence>